<keyword evidence="1" id="KW-0472">Membrane</keyword>
<organism evidence="2 3">
    <name type="scientific">Bosea lathyri</name>
    <dbReference type="NCBI Taxonomy" id="1036778"/>
    <lineage>
        <taxon>Bacteria</taxon>
        <taxon>Pseudomonadati</taxon>
        <taxon>Pseudomonadota</taxon>
        <taxon>Alphaproteobacteria</taxon>
        <taxon>Hyphomicrobiales</taxon>
        <taxon>Boseaceae</taxon>
        <taxon>Bosea</taxon>
    </lineage>
</organism>
<dbReference type="Proteomes" id="UP000236743">
    <property type="component" value="Unassembled WGS sequence"/>
</dbReference>
<name>A0A1H6CH12_9HYPH</name>
<evidence type="ECO:0000256" key="1">
    <source>
        <dbReference type="SAM" id="Phobius"/>
    </source>
</evidence>
<keyword evidence="1" id="KW-1133">Transmembrane helix</keyword>
<dbReference type="AlphaFoldDB" id="A0A1H6CH12"/>
<sequence>MEIFVPLLIGMTLIWLIGRGTPWNAKVMTLLVTLAVIVLIVALERGGYWPEAFQRR</sequence>
<reference evidence="2 3" key="1">
    <citation type="submission" date="2016-10" db="EMBL/GenBank/DDBJ databases">
        <authorList>
            <person name="de Groot N.N."/>
        </authorList>
    </citation>
    <scope>NUCLEOTIDE SEQUENCE [LARGE SCALE GENOMIC DNA]</scope>
    <source>
        <strain evidence="2 3">DSM 26656</strain>
    </source>
</reference>
<evidence type="ECO:0000313" key="2">
    <source>
        <dbReference type="EMBL" id="SEG72067.1"/>
    </source>
</evidence>
<protein>
    <submittedName>
        <fullName evidence="2">Uncharacterized protein</fullName>
    </submittedName>
</protein>
<accession>A0A1H6CH12</accession>
<gene>
    <name evidence="2" type="ORF">SAMN04488115_11091</name>
</gene>
<feature type="transmembrane region" description="Helical" evidence="1">
    <location>
        <begin position="28"/>
        <end position="48"/>
    </location>
</feature>
<dbReference type="EMBL" id="FNUY01000010">
    <property type="protein sequence ID" value="SEG72067.1"/>
    <property type="molecule type" value="Genomic_DNA"/>
</dbReference>
<proteinExistence type="predicted"/>
<evidence type="ECO:0000313" key="3">
    <source>
        <dbReference type="Proteomes" id="UP000236743"/>
    </source>
</evidence>
<keyword evidence="3" id="KW-1185">Reference proteome</keyword>
<keyword evidence="1" id="KW-0812">Transmembrane</keyword>